<evidence type="ECO:0000313" key="10">
    <source>
        <dbReference type="EMBL" id="QBF23869.1"/>
    </source>
</evidence>
<evidence type="ECO:0000256" key="4">
    <source>
        <dbReference type="ARBA" id="ARBA00022723"/>
    </source>
</evidence>
<dbReference type="GO" id="GO:0008237">
    <property type="term" value="F:metallopeptidase activity"/>
    <property type="evidence" value="ECO:0007669"/>
    <property type="project" value="UniProtKB-KW"/>
</dbReference>
<accession>A0A4P6M901</accession>
<organism evidence="10 11">
    <name type="scientific">'Catharanthus roseus' aster yellows phytoplasma</name>
    <dbReference type="NCBI Taxonomy" id="1193712"/>
    <lineage>
        <taxon>Bacteria</taxon>
        <taxon>Bacillati</taxon>
        <taxon>Mycoplasmatota</taxon>
        <taxon>Mollicutes</taxon>
        <taxon>Acholeplasmatales</taxon>
        <taxon>Acholeplasmataceae</taxon>
        <taxon>Candidatus Phytoplasma</taxon>
        <taxon>16SrI (Aster yellows group)</taxon>
    </lineage>
</organism>
<dbReference type="AlphaFoldDB" id="A0A4P6M901"/>
<dbReference type="GO" id="GO:0008777">
    <property type="term" value="F:acetylornithine deacetylase activity"/>
    <property type="evidence" value="ECO:0007669"/>
    <property type="project" value="TreeGrafter"/>
</dbReference>
<evidence type="ECO:0000256" key="8">
    <source>
        <dbReference type="ARBA" id="ARBA00023049"/>
    </source>
</evidence>
<dbReference type="EMBL" id="CP035949">
    <property type="protein sequence ID" value="QBF23869.1"/>
    <property type="molecule type" value="Genomic_DNA"/>
</dbReference>
<dbReference type="SUPFAM" id="SSF53187">
    <property type="entry name" value="Zn-dependent exopeptidases"/>
    <property type="match status" value="1"/>
</dbReference>
<dbReference type="InterPro" id="IPR001261">
    <property type="entry name" value="ArgE/DapE_CS"/>
</dbReference>
<evidence type="ECO:0000256" key="7">
    <source>
        <dbReference type="ARBA" id="ARBA00022997"/>
    </source>
</evidence>
<dbReference type="GO" id="GO:0008270">
    <property type="term" value="F:zinc ion binding"/>
    <property type="evidence" value="ECO:0007669"/>
    <property type="project" value="InterPro"/>
</dbReference>
<evidence type="ECO:0000313" key="11">
    <source>
        <dbReference type="Proteomes" id="UP000289726"/>
    </source>
</evidence>
<evidence type="ECO:0000256" key="5">
    <source>
        <dbReference type="ARBA" id="ARBA00022801"/>
    </source>
</evidence>
<keyword evidence="5" id="KW-0378">Hydrolase</keyword>
<evidence type="ECO:0000256" key="2">
    <source>
        <dbReference type="ARBA" id="ARBA00006247"/>
    </source>
</evidence>
<dbReference type="PROSITE" id="PS00758">
    <property type="entry name" value="ARGE_DAPE_CPG2_1"/>
    <property type="match status" value="1"/>
</dbReference>
<dbReference type="PROSITE" id="PS00759">
    <property type="entry name" value="ARGE_DAPE_CPG2_2"/>
    <property type="match status" value="1"/>
</dbReference>
<dbReference type="InterPro" id="IPR050072">
    <property type="entry name" value="Peptidase_M20A"/>
</dbReference>
<dbReference type="Proteomes" id="UP000289726">
    <property type="component" value="Chromosome"/>
</dbReference>
<dbReference type="InterPro" id="IPR011650">
    <property type="entry name" value="Peptidase_M20_dimer"/>
</dbReference>
<keyword evidence="8" id="KW-0482">Metalloprotease</keyword>
<keyword evidence="3" id="KW-0645">Protease</keyword>
<dbReference type="GO" id="GO:0016805">
    <property type="term" value="F:dipeptidase activity"/>
    <property type="evidence" value="ECO:0007669"/>
    <property type="project" value="UniProtKB-KW"/>
</dbReference>
<dbReference type="InterPro" id="IPR036264">
    <property type="entry name" value="Bact_exopeptidase_dim_dom"/>
</dbReference>
<sequence>MIDFKKEVLKRKDALIEALQTLLKINTELTTFDPNRTCAPFGEGNQQALDFMLDLGSQSGFKTLNLEGYAGHIEYGNQKEWVGMIGHLDVVPAGTGWTYHPYKGFIANEKIYGRGAQDNKGPTIAAYFALKILKELKLPLSKRIKLILGVDEETGFRCMKHYFTKLPEVPVSGFVPDSHFPAIYCEKGIGDFTFEGTVLDNRIVSIQSGQASNVVPDLAQAVLKFDPNYSDLFHNFVKTNSIKATLEPQGDLLKFEVHGVSTHGSTPEIGKNALYDLMKVLKALGITNTLVDFFDQYLVDSLNGKKLGINHFDEETYNLVCFSGVLKLENNQAFFTLNLRYPKGITFEKILFQLEKAAKSQHFCLKNTIHHPIMYVDPKSELMQTLLKVYQKHTNDLVSKPMCVGGGSFAKCAPNLVPFGPTFVDEISLIHQKNESISIDKLITLTVIYTEALYELAK</sequence>
<evidence type="ECO:0000256" key="1">
    <source>
        <dbReference type="ARBA" id="ARBA00001947"/>
    </source>
</evidence>
<dbReference type="RefSeq" id="WP_130427677.1">
    <property type="nucleotide sequence ID" value="NZ_CP035949.1"/>
</dbReference>
<dbReference type="PANTHER" id="PTHR43808:SF31">
    <property type="entry name" value="N-ACETYL-L-CITRULLINE DEACETYLASE"/>
    <property type="match status" value="1"/>
</dbReference>
<comment type="similarity">
    <text evidence="2">Belongs to the peptidase M20A family.</text>
</comment>
<keyword evidence="7" id="KW-0224">Dipeptidase</keyword>
<dbReference type="Pfam" id="PF01546">
    <property type="entry name" value="Peptidase_M20"/>
    <property type="match status" value="1"/>
</dbReference>
<feature type="domain" description="Peptidase M20 dimerisation" evidence="9">
    <location>
        <begin position="254"/>
        <end position="360"/>
    </location>
</feature>
<keyword evidence="6" id="KW-0862">Zinc</keyword>
<proteinExistence type="inferred from homology"/>
<comment type="cofactor">
    <cofactor evidence="1">
        <name>Zn(2+)</name>
        <dbReference type="ChEBI" id="CHEBI:29105"/>
    </cofactor>
</comment>
<evidence type="ECO:0000259" key="9">
    <source>
        <dbReference type="Pfam" id="PF07687"/>
    </source>
</evidence>
<evidence type="ECO:0000256" key="3">
    <source>
        <dbReference type="ARBA" id="ARBA00022670"/>
    </source>
</evidence>
<dbReference type="Pfam" id="PF07687">
    <property type="entry name" value="M20_dimer"/>
    <property type="match status" value="1"/>
</dbReference>
<dbReference type="Gene3D" id="3.30.70.360">
    <property type="match status" value="2"/>
</dbReference>
<keyword evidence="4" id="KW-0479">Metal-binding</keyword>
<dbReference type="PANTHER" id="PTHR43808">
    <property type="entry name" value="ACETYLORNITHINE DEACETYLASE"/>
    <property type="match status" value="1"/>
</dbReference>
<dbReference type="Gene3D" id="3.40.630.10">
    <property type="entry name" value="Zn peptidases"/>
    <property type="match status" value="1"/>
</dbReference>
<protein>
    <submittedName>
        <fullName evidence="10">Dipeptidase PepV</fullName>
    </submittedName>
</protein>
<evidence type="ECO:0000256" key="6">
    <source>
        <dbReference type="ARBA" id="ARBA00022833"/>
    </source>
</evidence>
<reference evidence="10 11" key="1">
    <citation type="submission" date="2019-02" db="EMBL/GenBank/DDBJ databases">
        <title>Draft Genome Sequence of Maize Bushy Stunt-like Phytoplasma group 16SrI-B (Aster yellows) in South Africa.</title>
        <authorList>
            <person name="Coetzee B."/>
            <person name="Douglas-Smit N."/>
            <person name="Maree H.J."/>
            <person name="Burger J.T."/>
            <person name="Kruger K."/>
            <person name="Pietersen G."/>
        </authorList>
    </citation>
    <scope>NUCLEOTIDE SEQUENCE [LARGE SCALE GENOMIC DNA]</scope>
    <source>
        <strain evidence="10 11">De Villa</strain>
    </source>
</reference>
<dbReference type="InterPro" id="IPR002933">
    <property type="entry name" value="Peptidase_M20"/>
</dbReference>
<dbReference type="NCBIfam" id="NF005591">
    <property type="entry name" value="PRK07318.1"/>
    <property type="match status" value="1"/>
</dbReference>
<gene>
    <name evidence="10" type="primary">pepV</name>
    <name evidence="10" type="ORF">EXT02_01520</name>
</gene>
<dbReference type="NCBIfam" id="TIGR01887">
    <property type="entry name" value="dipeptidaselike"/>
    <property type="match status" value="1"/>
</dbReference>
<dbReference type="SUPFAM" id="SSF55031">
    <property type="entry name" value="Bacterial exopeptidase dimerisation domain"/>
    <property type="match status" value="1"/>
</dbReference>
<keyword evidence="11" id="KW-1185">Reference proteome</keyword>
<name>A0A4P6M901_9MOLU</name>
<dbReference type="GO" id="GO:0006508">
    <property type="term" value="P:proteolysis"/>
    <property type="evidence" value="ECO:0007669"/>
    <property type="project" value="UniProtKB-KW"/>
</dbReference>
<dbReference type="InterPro" id="IPR010964">
    <property type="entry name" value="M20A_pepV-rel"/>
</dbReference>
<dbReference type="GO" id="GO:0006526">
    <property type="term" value="P:L-arginine biosynthetic process"/>
    <property type="evidence" value="ECO:0007669"/>
    <property type="project" value="TreeGrafter"/>
</dbReference>